<dbReference type="OrthoDB" id="277011at2759"/>
<feature type="compositionally biased region" description="Basic residues" evidence="1">
    <location>
        <begin position="112"/>
        <end position="121"/>
    </location>
</feature>
<dbReference type="NCBIfam" id="TIGR02251">
    <property type="entry name" value="HIF-SF_euk"/>
    <property type="match status" value="1"/>
</dbReference>
<evidence type="ECO:0000313" key="4">
    <source>
        <dbReference type="Proteomes" id="UP000683925"/>
    </source>
</evidence>
<accession>A0A8S1UDD0</accession>
<name>A0A8S1UDD0_PAROT</name>
<reference evidence="3" key="1">
    <citation type="submission" date="2021-01" db="EMBL/GenBank/DDBJ databases">
        <authorList>
            <consortium name="Genoscope - CEA"/>
            <person name="William W."/>
        </authorList>
    </citation>
    <scope>NUCLEOTIDE SEQUENCE</scope>
</reference>
<dbReference type="EMBL" id="CAJJDP010000043">
    <property type="protein sequence ID" value="CAD8163241.1"/>
    <property type="molecule type" value="Genomic_DNA"/>
</dbReference>
<evidence type="ECO:0000313" key="3">
    <source>
        <dbReference type="EMBL" id="CAD8163241.1"/>
    </source>
</evidence>
<gene>
    <name evidence="3" type="ORF">POCTA_138.1.T0430063</name>
</gene>
<sequence length="460" mass="53965">MQQNEMIQLLQKTGDKLKNKKLERMIAVNPSNTQFTQQFLQQQLDKSSTQKKGTLLTQNELNQAIKKFQEYITKNQDTHSLQTYQKSQESENMEDKPRFKTINFDTSSSKKVQSKHSHKLSHALPTMPNDKPPSQHVRQSSDIIRNDGIVDKLYDSLMSRNAGYSKPITPKCGTFQFPQFSDDNQEQTNANLEEIYYIQKVKQAIILQNQNDYFTRLYRNHFKQLCQELSIGIKLKPANYTDIKTKGVKLDKQNKYKDSITLIFDLDETLIHCNERDHKLYDAILTVNLNKTQQVQAKINVRPNAVEILRKLSENFELIVFTASNKIYAKSVIDYLDPNNDIFAHRLYRESCILTSGGIHVKDLRILNRNLEKVAIIDNSACNFSWQIDNGIPIIPFYDNQLDDELKHLYKYLSGMRECKDVREYNRKHLQLYRYTGNINQYQHISRQMKEQDYVIEDKN</sequence>
<evidence type="ECO:0000259" key="2">
    <source>
        <dbReference type="PROSITE" id="PS50969"/>
    </source>
</evidence>
<dbReference type="PROSITE" id="PS50969">
    <property type="entry name" value="FCP1"/>
    <property type="match status" value="1"/>
</dbReference>
<dbReference type="AlphaFoldDB" id="A0A8S1UDD0"/>
<protein>
    <recommendedName>
        <fullName evidence="2">FCP1 homology domain-containing protein</fullName>
    </recommendedName>
</protein>
<dbReference type="GO" id="GO:0016791">
    <property type="term" value="F:phosphatase activity"/>
    <property type="evidence" value="ECO:0007669"/>
    <property type="project" value="InterPro"/>
</dbReference>
<feature type="region of interest" description="Disordered" evidence="1">
    <location>
        <begin position="104"/>
        <end position="140"/>
    </location>
</feature>
<dbReference type="PANTHER" id="PTHR12210">
    <property type="entry name" value="DULLARD PROTEIN PHOSPHATASE"/>
    <property type="match status" value="1"/>
</dbReference>
<dbReference type="InterPro" id="IPR004274">
    <property type="entry name" value="FCP1_dom"/>
</dbReference>
<comment type="caution">
    <text evidence="3">The sequence shown here is derived from an EMBL/GenBank/DDBJ whole genome shotgun (WGS) entry which is preliminary data.</text>
</comment>
<evidence type="ECO:0000256" key="1">
    <source>
        <dbReference type="SAM" id="MobiDB-lite"/>
    </source>
</evidence>
<dbReference type="OMA" id="IHCNERD"/>
<dbReference type="CDD" id="cd07521">
    <property type="entry name" value="HAD_FCP1-like"/>
    <property type="match status" value="1"/>
</dbReference>
<organism evidence="3 4">
    <name type="scientific">Paramecium octaurelia</name>
    <dbReference type="NCBI Taxonomy" id="43137"/>
    <lineage>
        <taxon>Eukaryota</taxon>
        <taxon>Sar</taxon>
        <taxon>Alveolata</taxon>
        <taxon>Ciliophora</taxon>
        <taxon>Intramacronucleata</taxon>
        <taxon>Oligohymenophorea</taxon>
        <taxon>Peniculida</taxon>
        <taxon>Parameciidae</taxon>
        <taxon>Paramecium</taxon>
    </lineage>
</organism>
<keyword evidence="4" id="KW-1185">Reference proteome</keyword>
<dbReference type="InterPro" id="IPR050365">
    <property type="entry name" value="TIM50"/>
</dbReference>
<dbReference type="SMART" id="SM00577">
    <property type="entry name" value="CPDc"/>
    <property type="match status" value="1"/>
</dbReference>
<dbReference type="Proteomes" id="UP000683925">
    <property type="component" value="Unassembled WGS sequence"/>
</dbReference>
<dbReference type="FunFam" id="3.40.50.1000:FF:000121">
    <property type="entry name" value="Uncharacterized protein"/>
    <property type="match status" value="1"/>
</dbReference>
<feature type="domain" description="FCP1 homology" evidence="2">
    <location>
        <begin position="255"/>
        <end position="416"/>
    </location>
</feature>
<dbReference type="Pfam" id="PF03031">
    <property type="entry name" value="NIF"/>
    <property type="match status" value="1"/>
</dbReference>
<proteinExistence type="predicted"/>
<dbReference type="InterPro" id="IPR011948">
    <property type="entry name" value="Dullard_phosphatase"/>
</dbReference>